<dbReference type="EMBL" id="UINC01147825">
    <property type="protein sequence ID" value="SVD39374.1"/>
    <property type="molecule type" value="Genomic_DNA"/>
</dbReference>
<sequence>DLMATLDYRSVCAACIERSLGLEHDRIASEIFFTPKLSRVYDYIFS</sequence>
<evidence type="ECO:0000313" key="1">
    <source>
        <dbReference type="EMBL" id="SVD39374.1"/>
    </source>
</evidence>
<name>A0A382UYQ8_9ZZZZ</name>
<dbReference type="AlphaFoldDB" id="A0A382UYQ8"/>
<gene>
    <name evidence="1" type="ORF">METZ01_LOCUS392228</name>
</gene>
<feature type="non-terminal residue" evidence="1">
    <location>
        <position position="1"/>
    </location>
</feature>
<protein>
    <submittedName>
        <fullName evidence="1">Uncharacterized protein</fullName>
    </submittedName>
</protein>
<reference evidence="1" key="1">
    <citation type="submission" date="2018-05" db="EMBL/GenBank/DDBJ databases">
        <authorList>
            <person name="Lanie J.A."/>
            <person name="Ng W.-L."/>
            <person name="Kazmierczak K.M."/>
            <person name="Andrzejewski T.M."/>
            <person name="Davidsen T.M."/>
            <person name="Wayne K.J."/>
            <person name="Tettelin H."/>
            <person name="Glass J.I."/>
            <person name="Rusch D."/>
            <person name="Podicherti R."/>
            <person name="Tsui H.-C.T."/>
            <person name="Winkler M.E."/>
        </authorList>
    </citation>
    <scope>NUCLEOTIDE SEQUENCE</scope>
</reference>
<accession>A0A382UYQ8</accession>
<proteinExistence type="predicted"/>
<organism evidence="1">
    <name type="scientific">marine metagenome</name>
    <dbReference type="NCBI Taxonomy" id="408172"/>
    <lineage>
        <taxon>unclassified sequences</taxon>
        <taxon>metagenomes</taxon>
        <taxon>ecological metagenomes</taxon>
    </lineage>
</organism>